<evidence type="ECO:0000256" key="1">
    <source>
        <dbReference type="ARBA" id="ARBA00023015"/>
    </source>
</evidence>
<name>A0A561SVA2_9PSEU</name>
<keyword evidence="1" id="KW-0805">Transcription regulation</keyword>
<gene>
    <name evidence="6" type="ORF">FHX44_114721</name>
</gene>
<dbReference type="Pfam" id="PF16925">
    <property type="entry name" value="TetR_C_13"/>
    <property type="match status" value="1"/>
</dbReference>
<dbReference type="SUPFAM" id="SSF48498">
    <property type="entry name" value="Tetracyclin repressor-like, C-terminal domain"/>
    <property type="match status" value="1"/>
</dbReference>
<dbReference type="SUPFAM" id="SSF46689">
    <property type="entry name" value="Homeodomain-like"/>
    <property type="match status" value="1"/>
</dbReference>
<keyword evidence="7" id="KW-1185">Reference proteome</keyword>
<dbReference type="Gene3D" id="1.10.357.10">
    <property type="entry name" value="Tetracycline Repressor, domain 2"/>
    <property type="match status" value="1"/>
</dbReference>
<evidence type="ECO:0000259" key="5">
    <source>
        <dbReference type="PROSITE" id="PS50977"/>
    </source>
</evidence>
<feature type="DNA-binding region" description="H-T-H motif" evidence="4">
    <location>
        <begin position="32"/>
        <end position="51"/>
    </location>
</feature>
<dbReference type="InterPro" id="IPR001647">
    <property type="entry name" value="HTH_TetR"/>
</dbReference>
<dbReference type="GO" id="GO:0003677">
    <property type="term" value="F:DNA binding"/>
    <property type="evidence" value="ECO:0007669"/>
    <property type="project" value="UniProtKB-UniRule"/>
</dbReference>
<evidence type="ECO:0000256" key="3">
    <source>
        <dbReference type="ARBA" id="ARBA00023163"/>
    </source>
</evidence>
<dbReference type="Gene3D" id="1.10.10.60">
    <property type="entry name" value="Homeodomain-like"/>
    <property type="match status" value="1"/>
</dbReference>
<dbReference type="PROSITE" id="PS50977">
    <property type="entry name" value="HTH_TETR_2"/>
    <property type="match status" value="1"/>
</dbReference>
<sequence>MAERGRPRGFDRAVALRRAMEVFWEHGYEGTSLGDLTAAMGIRPPSLYAAFGNKEALFREAVALYEGMEGEPPLQALQEAPTAAAGIEAMLRANVRSYTEPGRPTGCMVVLAATTYTPSTEGIRDFLAEQRRAGTAAVQERLERGRADGDVPPGADTGALAAYVMSVQYGLSLQARDGATREELDTVVDCVLAGWDAVVAARAVTVGTG</sequence>
<keyword evidence="3" id="KW-0804">Transcription</keyword>
<evidence type="ECO:0000313" key="6">
    <source>
        <dbReference type="EMBL" id="TWF78797.1"/>
    </source>
</evidence>
<keyword evidence="2 4" id="KW-0238">DNA-binding</keyword>
<reference evidence="6 7" key="1">
    <citation type="submission" date="2019-06" db="EMBL/GenBank/DDBJ databases">
        <title>Sequencing the genomes of 1000 actinobacteria strains.</title>
        <authorList>
            <person name="Klenk H.-P."/>
        </authorList>
    </citation>
    <scope>NUCLEOTIDE SEQUENCE [LARGE SCALE GENOMIC DNA]</scope>
    <source>
        <strain evidence="6 7">DSM 45671</strain>
    </source>
</reference>
<feature type="domain" description="HTH tetR-type" evidence="5">
    <location>
        <begin position="9"/>
        <end position="69"/>
    </location>
</feature>
<proteinExistence type="predicted"/>
<dbReference type="EMBL" id="VIWU01000001">
    <property type="protein sequence ID" value="TWF78797.1"/>
    <property type="molecule type" value="Genomic_DNA"/>
</dbReference>
<evidence type="ECO:0000256" key="2">
    <source>
        <dbReference type="ARBA" id="ARBA00023125"/>
    </source>
</evidence>
<accession>A0A561SVA2</accession>
<evidence type="ECO:0000256" key="4">
    <source>
        <dbReference type="PROSITE-ProRule" id="PRU00335"/>
    </source>
</evidence>
<protein>
    <submittedName>
        <fullName evidence="6">TetR family transcriptional regulator</fullName>
    </submittedName>
</protein>
<dbReference type="PANTHER" id="PTHR47506">
    <property type="entry name" value="TRANSCRIPTIONAL REGULATORY PROTEIN"/>
    <property type="match status" value="1"/>
</dbReference>
<dbReference type="AlphaFoldDB" id="A0A561SVA2"/>
<dbReference type="InterPro" id="IPR009057">
    <property type="entry name" value="Homeodomain-like_sf"/>
</dbReference>
<dbReference type="InterPro" id="IPR011075">
    <property type="entry name" value="TetR_C"/>
</dbReference>
<dbReference type="Pfam" id="PF00440">
    <property type="entry name" value="TetR_N"/>
    <property type="match status" value="1"/>
</dbReference>
<dbReference type="OrthoDB" id="9805134at2"/>
<dbReference type="RefSeq" id="WP_147257746.1">
    <property type="nucleotide sequence ID" value="NZ_VIWU01000001.1"/>
</dbReference>
<dbReference type="PANTHER" id="PTHR47506:SF1">
    <property type="entry name" value="HTH-TYPE TRANSCRIPTIONAL REGULATOR YJDC"/>
    <property type="match status" value="1"/>
</dbReference>
<comment type="caution">
    <text evidence="6">The sequence shown here is derived from an EMBL/GenBank/DDBJ whole genome shotgun (WGS) entry which is preliminary data.</text>
</comment>
<dbReference type="Proteomes" id="UP000321261">
    <property type="component" value="Unassembled WGS sequence"/>
</dbReference>
<evidence type="ECO:0000313" key="7">
    <source>
        <dbReference type="Proteomes" id="UP000321261"/>
    </source>
</evidence>
<organism evidence="6 7">
    <name type="scientific">Pseudonocardia hierapolitana</name>
    <dbReference type="NCBI Taxonomy" id="1128676"/>
    <lineage>
        <taxon>Bacteria</taxon>
        <taxon>Bacillati</taxon>
        <taxon>Actinomycetota</taxon>
        <taxon>Actinomycetes</taxon>
        <taxon>Pseudonocardiales</taxon>
        <taxon>Pseudonocardiaceae</taxon>
        <taxon>Pseudonocardia</taxon>
    </lineage>
</organism>
<dbReference type="InterPro" id="IPR036271">
    <property type="entry name" value="Tet_transcr_reg_TetR-rel_C_sf"/>
</dbReference>